<dbReference type="PANTHER" id="PTHR10662:SF22">
    <property type="entry name" value="NUCLEAR RNA EXPORT FACTOR 1"/>
    <property type="match status" value="1"/>
</dbReference>
<dbReference type="InterPro" id="IPR002075">
    <property type="entry name" value="NTF2_dom"/>
</dbReference>
<feature type="compositionally biased region" description="Basic and acidic residues" evidence="8">
    <location>
        <begin position="89"/>
        <end position="98"/>
    </location>
</feature>
<evidence type="ECO:0000256" key="2">
    <source>
        <dbReference type="ARBA" id="ARBA00009285"/>
    </source>
</evidence>
<feature type="compositionally biased region" description="Basic and acidic residues" evidence="8">
    <location>
        <begin position="180"/>
        <end position="192"/>
    </location>
</feature>
<evidence type="ECO:0000256" key="1">
    <source>
        <dbReference type="ARBA" id="ARBA00004123"/>
    </source>
</evidence>
<name>A0ABQ8FDI1_9FUNG</name>
<dbReference type="SUPFAM" id="SSF52058">
    <property type="entry name" value="L domain-like"/>
    <property type="match status" value="1"/>
</dbReference>
<feature type="domain" description="NTF2" evidence="9">
    <location>
        <begin position="517"/>
        <end position="691"/>
    </location>
</feature>
<dbReference type="Pfam" id="PF03943">
    <property type="entry name" value="TAP_C"/>
    <property type="match status" value="1"/>
</dbReference>
<feature type="region of interest" description="Disordered" evidence="8">
    <location>
        <begin position="22"/>
        <end position="231"/>
    </location>
</feature>
<dbReference type="InterPro" id="IPR030217">
    <property type="entry name" value="NXF_fam"/>
</dbReference>
<sequence length="806" mass="87368">MSFGSGTQPVANQLLANALNGVLQSSNSPGGTSSSRNSDPNSFNKMDNNNYYYNNNNSNNSSSSNNGNNNNGLSASRQGNSVGGYRQPTQHDDSRGDGWTKVGGARGRRTASVPSGGGGYVNSNVRNRLGPSVGERSSSGNDRSPSHQRSGSGGCSNGSHRSTRGRGDHTGSNDSGRQFVRFDKGAGRGTDRDADEAMDGGSGPAHSSRSRPSPYARRSNNTESTPSGLPLRTAVSIDGVDSSISVSDLVAFINKKADPPVLIQSGKRTGSSIVLELDNSKQASTVQRLNGIVLAGSKLIIRYCSKPSSRGVASESSSSPRSTAPNSLESLRNLVISRFNAEARRLDFDRILEDPIVRTERIRVFDTQSPQSKFGQVLCKIIQEACPNLETLSLSGNRLRTLDHFSTLHQRVPTLVNLSLQDNQLGSYRDLEPLNAKEFPNLREVVLIGNPIRERELSRPGGEINYTSNIKRLFPTIHILDMQPVLEEIQFDVVKSSAKLPLDVRPGFMESESTSATAQQFLQMFYSLFDTNRAGLADFYGDNAVFSLSVNNGRPPSGTRGAFQSSSRQSDRAFESWSMFSRNLNKLKKPETRVALAHVGPVKIIDALTKIPTTTHPLGDPPERKRFLVEAINGVAPATYIHISVHGEFKDVAASVSLSFDRTFIIVPAPPGSRSAMANLPFAISNDVWVVRRYTNNYAWFDAVDTVQPVTGTPPISCAHIPVPGTVLPAVSAWPQLPDESTLAQYRIRDNLNDQQHALVIEFAKATGLNYSYSCLCLRQTGWSTEAAGQAFLTAKNMIPAEAFKL</sequence>
<evidence type="ECO:0000256" key="3">
    <source>
        <dbReference type="ARBA" id="ARBA00022448"/>
    </source>
</evidence>
<dbReference type="Gene3D" id="3.80.10.10">
    <property type="entry name" value="Ribonuclease Inhibitor"/>
    <property type="match status" value="1"/>
</dbReference>
<keyword evidence="7" id="KW-0539">Nucleus</keyword>
<dbReference type="InterPro" id="IPR009060">
    <property type="entry name" value="UBA-like_sf"/>
</dbReference>
<comment type="caution">
    <text evidence="11">The sequence shown here is derived from an EMBL/GenBank/DDBJ whole genome shotgun (WGS) entry which is preliminary data.</text>
</comment>
<organism evidence="11 12">
    <name type="scientific">Batrachochytrium salamandrivorans</name>
    <dbReference type="NCBI Taxonomy" id="1357716"/>
    <lineage>
        <taxon>Eukaryota</taxon>
        <taxon>Fungi</taxon>
        <taxon>Fungi incertae sedis</taxon>
        <taxon>Chytridiomycota</taxon>
        <taxon>Chytridiomycota incertae sedis</taxon>
        <taxon>Chytridiomycetes</taxon>
        <taxon>Rhizophydiales</taxon>
        <taxon>Rhizophydiales incertae sedis</taxon>
        <taxon>Batrachochytrium</taxon>
    </lineage>
</organism>
<dbReference type="InterPro" id="IPR032675">
    <property type="entry name" value="LRR_dom_sf"/>
</dbReference>
<dbReference type="EMBL" id="JAFCIX010000227">
    <property type="protein sequence ID" value="KAH6596416.1"/>
    <property type="molecule type" value="Genomic_DNA"/>
</dbReference>
<dbReference type="Proteomes" id="UP001648503">
    <property type="component" value="Unassembled WGS sequence"/>
</dbReference>
<protein>
    <recommendedName>
        <fullName evidence="13">NTF2 domain-containing protein</fullName>
    </recommendedName>
</protein>
<dbReference type="InterPro" id="IPR005637">
    <property type="entry name" value="TAP_C_dom"/>
</dbReference>
<dbReference type="PROSITE" id="PS51450">
    <property type="entry name" value="LRR"/>
    <property type="match status" value="1"/>
</dbReference>
<evidence type="ECO:0000256" key="8">
    <source>
        <dbReference type="SAM" id="MobiDB-lite"/>
    </source>
</evidence>
<dbReference type="InterPro" id="IPR001611">
    <property type="entry name" value="Leu-rich_rpt"/>
</dbReference>
<dbReference type="Gene3D" id="1.10.8.10">
    <property type="entry name" value="DNA helicase RuvA subunit, C-terminal domain"/>
    <property type="match status" value="1"/>
</dbReference>
<reference evidence="11 12" key="1">
    <citation type="submission" date="2021-02" db="EMBL/GenBank/DDBJ databases">
        <title>Variation within the Batrachochytrium salamandrivorans European outbreak.</title>
        <authorList>
            <person name="Kelly M."/>
            <person name="Pasmans F."/>
            <person name="Shea T.P."/>
            <person name="Munoz J.F."/>
            <person name="Carranza S."/>
            <person name="Cuomo C.A."/>
            <person name="Martel A."/>
        </authorList>
    </citation>
    <scope>NUCLEOTIDE SEQUENCE [LARGE SCALE GENOMIC DNA]</scope>
    <source>
        <strain evidence="11 12">AMFP18/2</strain>
    </source>
</reference>
<dbReference type="InterPro" id="IPR018222">
    <property type="entry name" value="Nuclear_transport_factor_2_euk"/>
</dbReference>
<dbReference type="PROSITE" id="PS50177">
    <property type="entry name" value="NTF2_DOMAIN"/>
    <property type="match status" value="1"/>
</dbReference>
<proteinExistence type="inferred from homology"/>
<keyword evidence="3" id="KW-0813">Transport</keyword>
<keyword evidence="5" id="KW-0677">Repeat</keyword>
<keyword evidence="6" id="KW-0509">mRNA transport</keyword>
<feature type="compositionally biased region" description="Low complexity" evidence="8">
    <location>
        <begin position="204"/>
        <end position="219"/>
    </location>
</feature>
<feature type="compositionally biased region" description="Low complexity" evidence="8">
    <location>
        <begin position="25"/>
        <end position="38"/>
    </location>
</feature>
<evidence type="ECO:0000256" key="5">
    <source>
        <dbReference type="ARBA" id="ARBA00022737"/>
    </source>
</evidence>
<dbReference type="SUPFAM" id="SSF54427">
    <property type="entry name" value="NTF2-like"/>
    <property type="match status" value="1"/>
</dbReference>
<dbReference type="InterPro" id="IPR040736">
    <property type="entry name" value="Mex67_RRM"/>
</dbReference>
<gene>
    <name evidence="11" type="ORF">BASA50_005122</name>
</gene>
<keyword evidence="12" id="KW-1185">Reference proteome</keyword>
<evidence type="ECO:0000256" key="4">
    <source>
        <dbReference type="ARBA" id="ARBA00022614"/>
    </source>
</evidence>
<dbReference type="SUPFAM" id="SSF46934">
    <property type="entry name" value="UBA-like"/>
    <property type="match status" value="1"/>
</dbReference>
<accession>A0ABQ8FDI1</accession>
<dbReference type="InterPro" id="IPR032710">
    <property type="entry name" value="NTF2-like_dom_sf"/>
</dbReference>
<dbReference type="InterPro" id="IPR057125">
    <property type="entry name" value="NXF1/2/3/5-like_LRR"/>
</dbReference>
<evidence type="ECO:0000313" key="12">
    <source>
        <dbReference type="Proteomes" id="UP001648503"/>
    </source>
</evidence>
<comment type="subcellular location">
    <subcellularLocation>
        <location evidence="1">Nucleus</location>
    </subcellularLocation>
</comment>
<evidence type="ECO:0000259" key="9">
    <source>
        <dbReference type="PROSITE" id="PS50177"/>
    </source>
</evidence>
<dbReference type="Gene3D" id="3.10.450.50">
    <property type="match status" value="1"/>
</dbReference>
<dbReference type="Pfam" id="PF18444">
    <property type="entry name" value="RRM_9"/>
    <property type="match status" value="1"/>
</dbReference>
<evidence type="ECO:0000256" key="7">
    <source>
        <dbReference type="ARBA" id="ARBA00023242"/>
    </source>
</evidence>
<feature type="compositionally biased region" description="Polar residues" evidence="8">
    <location>
        <begin position="135"/>
        <end position="150"/>
    </location>
</feature>
<dbReference type="Pfam" id="PF24048">
    <property type="entry name" value="LRR_NXF1-5"/>
    <property type="match status" value="1"/>
</dbReference>
<evidence type="ECO:0000256" key="6">
    <source>
        <dbReference type="ARBA" id="ARBA00022816"/>
    </source>
</evidence>
<dbReference type="CDD" id="cd14342">
    <property type="entry name" value="UBA_TAP-C"/>
    <property type="match status" value="1"/>
</dbReference>
<dbReference type="Pfam" id="PF22602">
    <property type="entry name" value="NXF_NTF2"/>
    <property type="match status" value="1"/>
</dbReference>
<dbReference type="PROSITE" id="PS51281">
    <property type="entry name" value="TAP_C"/>
    <property type="match status" value="1"/>
</dbReference>
<comment type="similarity">
    <text evidence="2">Belongs to the NXF family.</text>
</comment>
<evidence type="ECO:0000313" key="11">
    <source>
        <dbReference type="EMBL" id="KAH6596416.1"/>
    </source>
</evidence>
<keyword evidence="4" id="KW-0433">Leucine-rich repeat</keyword>
<feature type="compositionally biased region" description="Low complexity" evidence="8">
    <location>
        <begin position="48"/>
        <end position="72"/>
    </location>
</feature>
<evidence type="ECO:0000259" key="10">
    <source>
        <dbReference type="PROSITE" id="PS51281"/>
    </source>
</evidence>
<evidence type="ECO:0008006" key="13">
    <source>
        <dbReference type="Google" id="ProtNLM"/>
    </source>
</evidence>
<dbReference type="PANTHER" id="PTHR10662">
    <property type="entry name" value="NUCLEAR RNA EXPORT FACTOR"/>
    <property type="match status" value="1"/>
</dbReference>
<dbReference type="SMART" id="SM00804">
    <property type="entry name" value="TAP_C"/>
    <property type="match status" value="1"/>
</dbReference>
<feature type="domain" description="TAP-C" evidence="10">
    <location>
        <begin position="754"/>
        <end position="806"/>
    </location>
</feature>